<dbReference type="SMART" id="SM00354">
    <property type="entry name" value="HTH_LACI"/>
    <property type="match status" value="1"/>
</dbReference>
<dbReference type="PROSITE" id="PS50932">
    <property type="entry name" value="HTH_LACI_2"/>
    <property type="match status" value="1"/>
</dbReference>
<dbReference type="PROSITE" id="PS00356">
    <property type="entry name" value="HTH_LACI_1"/>
    <property type="match status" value="1"/>
</dbReference>
<dbReference type="Proteomes" id="UP000030377">
    <property type="component" value="Unassembled WGS sequence"/>
</dbReference>
<dbReference type="EMBL" id="JRPN01000020">
    <property type="protein sequence ID" value="KGT76531.1"/>
    <property type="molecule type" value="Genomic_DNA"/>
</dbReference>
<evidence type="ECO:0000259" key="5">
    <source>
        <dbReference type="PROSITE" id="PS50932"/>
    </source>
</evidence>
<comment type="caution">
    <text evidence="6">The sequence shown here is derived from an EMBL/GenBank/DDBJ whole genome shotgun (WGS) entry which is preliminary data.</text>
</comment>
<dbReference type="eggNOG" id="COG1609">
    <property type="taxonomic scope" value="Bacteria"/>
</dbReference>
<accession>A0A0A3XTT3</accession>
<dbReference type="Gene3D" id="1.10.260.40">
    <property type="entry name" value="lambda repressor-like DNA-binding domains"/>
    <property type="match status" value="1"/>
</dbReference>
<proteinExistence type="predicted"/>
<dbReference type="GO" id="GO:0000976">
    <property type="term" value="F:transcription cis-regulatory region binding"/>
    <property type="evidence" value="ECO:0007669"/>
    <property type="project" value="TreeGrafter"/>
</dbReference>
<reference evidence="6 7" key="1">
    <citation type="submission" date="2014-09" db="EMBL/GenBank/DDBJ databases">
        <title>Draft genome of Bradyrhizobium japonicum Is-34.</title>
        <authorList>
            <person name="Tsurumaru H."/>
            <person name="Yamakawa T."/>
            <person name="Hashimoto S."/>
            <person name="Okizaki K."/>
            <person name="Kanesaki Y."/>
            <person name="Yoshikawa H."/>
            <person name="Yajima S."/>
        </authorList>
    </citation>
    <scope>NUCLEOTIDE SEQUENCE [LARGE SCALE GENOMIC DNA]</scope>
    <source>
        <strain evidence="6 7">Is-34</strain>
    </source>
</reference>
<sequence>MTDPAKPTYDDVVRIPAPPGRGSATGRPPRIEEVAERAGVSPITVSRVLRHPEKVNRETRERILEVIEATGYASNPHARALRSGRSNVVMAFVSNILSQQFGLAVRSFAATLEPEGFEVLVGQTSYSYAKEVAMIQSLRGIRPAAVMFTGVIELEENRAALLEFGIPVIETWAFPRDPIDMLVGLPNADAGAMAARRLAEAGHRRVAFIGRGSGRGALRRDGFRAAAAQLGLEIVHEIGVGEITGLVDGRAAFTALLERGGDVDAVFCANDLLATGALIEARARGLSVPRDLAVLGFGDNDVADQITPGLTTISFDAAAVGRIAGELLLARLSGTPHAEQRLAVELFLVERGSV</sequence>
<feature type="domain" description="HTH lacI-type" evidence="5">
    <location>
        <begin position="29"/>
        <end position="83"/>
    </location>
</feature>
<evidence type="ECO:0000256" key="1">
    <source>
        <dbReference type="ARBA" id="ARBA00023015"/>
    </source>
</evidence>
<feature type="region of interest" description="Disordered" evidence="4">
    <location>
        <begin position="1"/>
        <end position="28"/>
    </location>
</feature>
<evidence type="ECO:0000256" key="4">
    <source>
        <dbReference type="SAM" id="MobiDB-lite"/>
    </source>
</evidence>
<dbReference type="AlphaFoldDB" id="A0A0A3XTT3"/>
<keyword evidence="2" id="KW-0238">DNA-binding</keyword>
<evidence type="ECO:0000313" key="6">
    <source>
        <dbReference type="EMBL" id="KGT76531.1"/>
    </source>
</evidence>
<gene>
    <name evidence="6" type="ORF">MA20_27535</name>
</gene>
<evidence type="ECO:0000256" key="3">
    <source>
        <dbReference type="ARBA" id="ARBA00023163"/>
    </source>
</evidence>
<dbReference type="PANTHER" id="PTHR30146">
    <property type="entry name" value="LACI-RELATED TRANSCRIPTIONAL REPRESSOR"/>
    <property type="match status" value="1"/>
</dbReference>
<dbReference type="InterPro" id="IPR000843">
    <property type="entry name" value="HTH_LacI"/>
</dbReference>
<dbReference type="CDD" id="cd01575">
    <property type="entry name" value="PBP1_GntR"/>
    <property type="match status" value="1"/>
</dbReference>
<dbReference type="CDD" id="cd01392">
    <property type="entry name" value="HTH_LacI"/>
    <property type="match status" value="1"/>
</dbReference>
<keyword evidence="1" id="KW-0805">Transcription regulation</keyword>
<dbReference type="InterPro" id="IPR046335">
    <property type="entry name" value="LacI/GalR-like_sensor"/>
</dbReference>
<evidence type="ECO:0000313" key="7">
    <source>
        <dbReference type="Proteomes" id="UP000030377"/>
    </source>
</evidence>
<dbReference type="SUPFAM" id="SSF47413">
    <property type="entry name" value="lambda repressor-like DNA-binding domains"/>
    <property type="match status" value="1"/>
</dbReference>
<dbReference type="InterPro" id="IPR028082">
    <property type="entry name" value="Peripla_BP_I"/>
</dbReference>
<name>A0A0A3XTT3_BRAJP</name>
<dbReference type="Pfam" id="PF13377">
    <property type="entry name" value="Peripla_BP_3"/>
    <property type="match status" value="1"/>
</dbReference>
<evidence type="ECO:0000256" key="2">
    <source>
        <dbReference type="ARBA" id="ARBA00023125"/>
    </source>
</evidence>
<dbReference type="STRING" id="375.BKD09_RS30350"/>
<dbReference type="RefSeq" id="WP_028157659.1">
    <property type="nucleotide sequence ID" value="NZ_JANUDC010000001.1"/>
</dbReference>
<dbReference type="InterPro" id="IPR010982">
    <property type="entry name" value="Lambda_DNA-bd_dom_sf"/>
</dbReference>
<protein>
    <submittedName>
        <fullName evidence="6">Transcriptional regulator</fullName>
    </submittedName>
</protein>
<dbReference type="GO" id="GO:0003700">
    <property type="term" value="F:DNA-binding transcription factor activity"/>
    <property type="evidence" value="ECO:0007669"/>
    <property type="project" value="TreeGrafter"/>
</dbReference>
<dbReference type="SUPFAM" id="SSF53822">
    <property type="entry name" value="Periplasmic binding protein-like I"/>
    <property type="match status" value="1"/>
</dbReference>
<dbReference type="PANTHER" id="PTHR30146:SF33">
    <property type="entry name" value="TRANSCRIPTIONAL REGULATOR"/>
    <property type="match status" value="1"/>
</dbReference>
<organism evidence="6 7">
    <name type="scientific">Bradyrhizobium japonicum</name>
    <dbReference type="NCBI Taxonomy" id="375"/>
    <lineage>
        <taxon>Bacteria</taxon>
        <taxon>Pseudomonadati</taxon>
        <taxon>Pseudomonadota</taxon>
        <taxon>Alphaproteobacteria</taxon>
        <taxon>Hyphomicrobiales</taxon>
        <taxon>Nitrobacteraceae</taxon>
        <taxon>Bradyrhizobium</taxon>
    </lineage>
</organism>
<keyword evidence="3" id="KW-0804">Transcription</keyword>
<dbReference type="Gene3D" id="3.40.50.2300">
    <property type="match status" value="2"/>
</dbReference>
<dbReference type="Pfam" id="PF00356">
    <property type="entry name" value="LacI"/>
    <property type="match status" value="1"/>
</dbReference>